<protein>
    <submittedName>
        <fullName evidence="5">TrmH family RNA methyltransferase</fullName>
    </submittedName>
</protein>
<dbReference type="PANTHER" id="PTHR46429">
    <property type="entry name" value="23S RRNA (GUANOSINE-2'-O-)-METHYLTRANSFERASE RLMB"/>
    <property type="match status" value="1"/>
</dbReference>
<dbReference type="CDD" id="cd18095">
    <property type="entry name" value="SpoU-like_rRNA-MTase"/>
    <property type="match status" value="1"/>
</dbReference>
<organism evidence="5 6">
    <name type="scientific">Seminibacterium arietis</name>
    <dbReference type="NCBI Taxonomy" id="1173502"/>
    <lineage>
        <taxon>Bacteria</taxon>
        <taxon>Pseudomonadati</taxon>
        <taxon>Pseudomonadota</taxon>
        <taxon>Gammaproteobacteria</taxon>
        <taxon>Pasteurellales</taxon>
        <taxon>Pasteurellaceae</taxon>
        <taxon>Seminibacterium</taxon>
    </lineage>
</organism>
<dbReference type="EMBL" id="JBHTJN010000012">
    <property type="protein sequence ID" value="MFD0966730.1"/>
    <property type="molecule type" value="Genomic_DNA"/>
</dbReference>
<dbReference type="InterPro" id="IPR013123">
    <property type="entry name" value="SpoU_subst-bd"/>
</dbReference>
<feature type="region of interest" description="Disordered" evidence="3">
    <location>
        <begin position="1"/>
        <end position="62"/>
    </location>
</feature>
<dbReference type="Pfam" id="PF00588">
    <property type="entry name" value="SpoU_methylase"/>
    <property type="match status" value="1"/>
</dbReference>
<gene>
    <name evidence="5" type="ORF">ACFQ02_07750</name>
</gene>
<dbReference type="InterPro" id="IPR029028">
    <property type="entry name" value="Alpha/beta_knot_MTases"/>
</dbReference>
<dbReference type="InterPro" id="IPR029064">
    <property type="entry name" value="Ribosomal_eL30-like_sf"/>
</dbReference>
<feature type="compositionally biased region" description="Polar residues" evidence="3">
    <location>
        <begin position="7"/>
        <end position="23"/>
    </location>
</feature>
<dbReference type="InterPro" id="IPR016479">
    <property type="entry name" value="YfiF_prd"/>
</dbReference>
<comment type="caution">
    <text evidence="5">The sequence shown here is derived from an EMBL/GenBank/DDBJ whole genome shotgun (WGS) entry which is preliminary data.</text>
</comment>
<dbReference type="Proteomes" id="UP001596996">
    <property type="component" value="Unassembled WGS sequence"/>
</dbReference>
<reference evidence="6" key="1">
    <citation type="journal article" date="2019" name="Int. J. Syst. Evol. Microbiol.">
        <title>The Global Catalogue of Microorganisms (GCM) 10K type strain sequencing project: providing services to taxonomists for standard genome sequencing and annotation.</title>
        <authorList>
            <consortium name="The Broad Institute Genomics Platform"/>
            <consortium name="The Broad Institute Genome Sequencing Center for Infectious Disease"/>
            <person name="Wu L."/>
            <person name="Ma J."/>
        </authorList>
    </citation>
    <scope>NUCLEOTIDE SEQUENCE [LARGE SCALE GENOMIC DNA]</scope>
    <source>
        <strain evidence="6">CCUG 61707</strain>
    </source>
</reference>
<dbReference type="InterPro" id="IPR004441">
    <property type="entry name" value="rRNA_MeTrfase_TrmH"/>
</dbReference>
<dbReference type="SMART" id="SM00967">
    <property type="entry name" value="SpoU_sub_bind"/>
    <property type="match status" value="1"/>
</dbReference>
<dbReference type="GO" id="GO:0008168">
    <property type="term" value="F:methyltransferase activity"/>
    <property type="evidence" value="ECO:0007669"/>
    <property type="project" value="UniProtKB-KW"/>
</dbReference>
<feature type="compositionally biased region" description="Basic and acidic residues" evidence="3">
    <location>
        <begin position="40"/>
        <end position="50"/>
    </location>
</feature>
<evidence type="ECO:0000256" key="1">
    <source>
        <dbReference type="ARBA" id="ARBA00022603"/>
    </source>
</evidence>
<evidence type="ECO:0000259" key="4">
    <source>
        <dbReference type="SMART" id="SM00967"/>
    </source>
</evidence>
<dbReference type="Pfam" id="PF08032">
    <property type="entry name" value="SpoU_sub_bind"/>
    <property type="match status" value="1"/>
</dbReference>
<evidence type="ECO:0000256" key="3">
    <source>
        <dbReference type="SAM" id="MobiDB-lite"/>
    </source>
</evidence>
<feature type="domain" description="RNA 2-O ribose methyltransferase substrate binding" evidence="4">
    <location>
        <begin position="118"/>
        <end position="193"/>
    </location>
</feature>
<accession>A0ABW3I9X0</accession>
<evidence type="ECO:0000313" key="6">
    <source>
        <dbReference type="Proteomes" id="UP001596996"/>
    </source>
</evidence>
<keyword evidence="6" id="KW-1185">Reference proteome</keyword>
<dbReference type="InterPro" id="IPR029026">
    <property type="entry name" value="tRNA_m1G_MTases_N"/>
</dbReference>
<proteinExistence type="predicted"/>
<dbReference type="Gene3D" id="3.40.1280.10">
    <property type="match status" value="1"/>
</dbReference>
<keyword evidence="2" id="KW-0808">Transferase</keyword>
<sequence length="355" mass="39742">MNVKKTVFQSSRHNYSSRFSQNQLDDKNLPHFRKANQAKLRSEKHSSDSSKKKKEYRKQENIKKEYHFSQTTLSNARHTGEVKVIVKSGGKIEKKKKTGPLSPRAPEKIKKNRAEEMKICGEASCLSLFEKRPESIVRVWATVEMAHKIGELFSYLATNKKVYHVVTNKELELVSGTEHHGGICMLIKKRHSLTLQGYLDIPRKQDCLVLLENVKNPYNIGGIIRVCAFYGVSGIICSEPELFNSATAVRVAEGGVEYVNLLQVESAVNAIEKLRSMDYQIVRLTNNKQASSLESLQVAKKSVIVLSEVPVESAVEKYSELINLSHKNPLKGSINVAVASGVLLSKITANYNLSA</sequence>
<evidence type="ECO:0000313" key="5">
    <source>
        <dbReference type="EMBL" id="MFD0966730.1"/>
    </source>
</evidence>
<dbReference type="GO" id="GO:0032259">
    <property type="term" value="P:methylation"/>
    <property type="evidence" value="ECO:0007669"/>
    <property type="project" value="UniProtKB-KW"/>
</dbReference>
<dbReference type="PANTHER" id="PTHR46429:SF2">
    <property type="entry name" value="TRNA_RRNA METHYLTRANSFERASE"/>
    <property type="match status" value="1"/>
</dbReference>
<dbReference type="PIRSF" id="PIRSF006280">
    <property type="entry name" value="YfiF_prd"/>
    <property type="match status" value="1"/>
</dbReference>
<name>A0ABW3I9X0_9PAST</name>
<dbReference type="InterPro" id="IPR001537">
    <property type="entry name" value="SpoU_MeTrfase"/>
</dbReference>
<dbReference type="SUPFAM" id="SSF55315">
    <property type="entry name" value="L30e-like"/>
    <property type="match status" value="1"/>
</dbReference>
<dbReference type="SUPFAM" id="SSF75217">
    <property type="entry name" value="alpha/beta knot"/>
    <property type="match status" value="1"/>
</dbReference>
<keyword evidence="1 5" id="KW-0489">Methyltransferase</keyword>
<evidence type="ECO:0000256" key="2">
    <source>
        <dbReference type="ARBA" id="ARBA00022679"/>
    </source>
</evidence>
<dbReference type="RefSeq" id="WP_380821394.1">
    <property type="nucleotide sequence ID" value="NZ_JBHTJN010000012.1"/>
</dbReference>